<evidence type="ECO:0000313" key="2">
    <source>
        <dbReference type="Proteomes" id="UP000076630"/>
    </source>
</evidence>
<dbReference type="Proteomes" id="UP000076630">
    <property type="component" value="Unassembled WGS sequence"/>
</dbReference>
<name>A0A161SFL3_9FLAO</name>
<protein>
    <recommendedName>
        <fullName evidence="3">Lipoprotein</fullName>
    </recommendedName>
</protein>
<accession>A0A161SFL3</accession>
<keyword evidence="2" id="KW-1185">Reference proteome</keyword>
<evidence type="ECO:0008006" key="3">
    <source>
        <dbReference type="Google" id="ProtNLM"/>
    </source>
</evidence>
<reference evidence="1 2" key="1">
    <citation type="submission" date="2016-01" db="EMBL/GenBank/DDBJ databases">
        <title>Whole genome sequencing of Myroides marinus L41.</title>
        <authorList>
            <person name="Hong K.W."/>
        </authorList>
    </citation>
    <scope>NUCLEOTIDE SEQUENCE [LARGE SCALE GENOMIC DNA]</scope>
    <source>
        <strain evidence="1 2">L41</strain>
    </source>
</reference>
<gene>
    <name evidence="1" type="ORF">AV926_11380</name>
</gene>
<comment type="caution">
    <text evidence="1">The sequence shown here is derived from an EMBL/GenBank/DDBJ whole genome shotgun (WGS) entry which is preliminary data.</text>
</comment>
<evidence type="ECO:0000313" key="1">
    <source>
        <dbReference type="EMBL" id="KZE79825.1"/>
    </source>
</evidence>
<sequence length="163" mass="19226">MRYVIILFVSVFLLVGCKKTVIGNHLIEEKLSPLVIKDSLFKEIFEKSIKELEFDIVDEDVNQYIIDFHIDYDHSNNLMLAIRNCPPIEVQNLVYLKEYHGKKVYVYYDGFNKNKVSKYIDTDDKPIKYVTLETQSSEFECIYLREFIVTNDSLIPVQSPVWN</sequence>
<dbReference type="EMBL" id="LQNU01000059">
    <property type="protein sequence ID" value="KZE79825.1"/>
    <property type="molecule type" value="Genomic_DNA"/>
</dbReference>
<dbReference type="OrthoDB" id="1454392at2"/>
<organism evidence="1 2">
    <name type="scientific">Myroides marinus</name>
    <dbReference type="NCBI Taxonomy" id="703342"/>
    <lineage>
        <taxon>Bacteria</taxon>
        <taxon>Pseudomonadati</taxon>
        <taxon>Bacteroidota</taxon>
        <taxon>Flavobacteriia</taxon>
        <taxon>Flavobacteriales</taxon>
        <taxon>Flavobacteriaceae</taxon>
        <taxon>Myroides</taxon>
    </lineage>
</organism>
<dbReference type="PROSITE" id="PS51257">
    <property type="entry name" value="PROKAR_LIPOPROTEIN"/>
    <property type="match status" value="1"/>
</dbReference>
<proteinExistence type="predicted"/>
<dbReference type="AlphaFoldDB" id="A0A161SFL3"/>